<dbReference type="AlphaFoldDB" id="A0A3D6BLM2"/>
<name>A0A3D6BLM2_9FLAO</name>
<evidence type="ECO:0000313" key="1">
    <source>
        <dbReference type="EMBL" id="HCY80192.1"/>
    </source>
</evidence>
<dbReference type="Proteomes" id="UP000263268">
    <property type="component" value="Unassembled WGS sequence"/>
</dbReference>
<protein>
    <submittedName>
        <fullName evidence="1">Uncharacterized protein</fullName>
    </submittedName>
</protein>
<comment type="caution">
    <text evidence="1">The sequence shown here is derived from an EMBL/GenBank/DDBJ whole genome shotgun (WGS) entry which is preliminary data.</text>
</comment>
<proteinExistence type="predicted"/>
<organism evidence="1 2">
    <name type="scientific">Xanthomarina gelatinilytica</name>
    <dbReference type="NCBI Taxonomy" id="1137281"/>
    <lineage>
        <taxon>Bacteria</taxon>
        <taxon>Pseudomonadati</taxon>
        <taxon>Bacteroidota</taxon>
        <taxon>Flavobacteriia</taxon>
        <taxon>Flavobacteriales</taxon>
        <taxon>Flavobacteriaceae</taxon>
        <taxon>Xanthomarina</taxon>
    </lineage>
</organism>
<sequence length="141" mass="17269">MKYFLNDMGEMPHYNYYKFEEIQNHALDYISDNEIRLEDFTEDPHELHNMIYNEDYYIIGTYKAKEWLGKLAFEIMVDVKNYELNHFGESYTDLTSPENVVNMYVYIVGEVVINRLFEDTFYEPIDWNIRKFKMRGLQRRK</sequence>
<gene>
    <name evidence="1" type="ORF">DHV22_00545</name>
</gene>
<accession>A0A3D6BLM2</accession>
<reference evidence="1 2" key="1">
    <citation type="journal article" date="2018" name="Nat. Biotechnol.">
        <title>A standardized bacterial taxonomy based on genome phylogeny substantially revises the tree of life.</title>
        <authorList>
            <person name="Parks D.H."/>
            <person name="Chuvochina M."/>
            <person name="Waite D.W."/>
            <person name="Rinke C."/>
            <person name="Skarshewski A."/>
            <person name="Chaumeil P.A."/>
            <person name="Hugenholtz P."/>
        </authorList>
    </citation>
    <scope>NUCLEOTIDE SEQUENCE [LARGE SCALE GENOMIC DNA]</scope>
    <source>
        <strain evidence="1">UBA10227</strain>
    </source>
</reference>
<dbReference type="EMBL" id="DPRK01000013">
    <property type="protein sequence ID" value="HCY80192.1"/>
    <property type="molecule type" value="Genomic_DNA"/>
</dbReference>
<evidence type="ECO:0000313" key="2">
    <source>
        <dbReference type="Proteomes" id="UP000263268"/>
    </source>
</evidence>